<reference evidence="1" key="1">
    <citation type="journal article" date="2015" name="Nature">
        <title>Complex archaea that bridge the gap between prokaryotes and eukaryotes.</title>
        <authorList>
            <person name="Spang A."/>
            <person name="Saw J.H."/>
            <person name="Jorgensen S.L."/>
            <person name="Zaremba-Niedzwiedzka K."/>
            <person name="Martijn J."/>
            <person name="Lind A.E."/>
            <person name="van Eijk R."/>
            <person name="Schleper C."/>
            <person name="Guy L."/>
            <person name="Ettema T.J."/>
        </authorList>
    </citation>
    <scope>NUCLEOTIDE SEQUENCE</scope>
</reference>
<protein>
    <submittedName>
        <fullName evidence="1">Uncharacterized protein</fullName>
    </submittedName>
</protein>
<proteinExistence type="predicted"/>
<evidence type="ECO:0000313" key="1">
    <source>
        <dbReference type="EMBL" id="KKN06522.1"/>
    </source>
</evidence>
<feature type="non-terminal residue" evidence="1">
    <location>
        <position position="330"/>
    </location>
</feature>
<dbReference type="InterPro" id="IPR007825">
    <property type="entry name" value="Major_OMP_Legionella"/>
</dbReference>
<name>A0A0F9N412_9ZZZZ</name>
<organism evidence="1">
    <name type="scientific">marine sediment metagenome</name>
    <dbReference type="NCBI Taxonomy" id="412755"/>
    <lineage>
        <taxon>unclassified sequences</taxon>
        <taxon>metagenomes</taxon>
        <taxon>ecological metagenomes</taxon>
    </lineage>
</organism>
<dbReference type="AlphaFoldDB" id="A0A0F9N412"/>
<accession>A0A0F9N412</accession>
<sequence>MNKKNLLSKVLISIAAVLFATSAFAIPKDPCAPKDVCCEEPAPGPFAFSYPKDVGLSCPRDFYVHGEFMWMKPTEEGLEYAMDQDDTTQTTAIFPLTNGKIKGFSADSNEWDWRPGFRVGFGFYAMHDAWNISADWTYFRIKADSELSNGGTGSLLALWQPPRTGTRTPINDASARWSGDYSTMDIMIGKPYHVSRYYISNPAFGVRAGWIDQDYHIRYFTNVEQNVWLKNDYWGVGLRGAYEGQFLLGSGWYIYGKAAFALLFGKFDISQQSENTETILEYKLEDSFYNVQPNAELGLGISWSKFYHKNQYQVSVKVGYEFHHWWDQNQ</sequence>
<comment type="caution">
    <text evidence="1">The sequence shown here is derived from an EMBL/GenBank/DDBJ whole genome shotgun (WGS) entry which is preliminary data.</text>
</comment>
<gene>
    <name evidence="1" type="ORF">LCGC14_1076440</name>
</gene>
<dbReference type="Pfam" id="PF05150">
    <property type="entry name" value="Legionella_OMP"/>
    <property type="match status" value="1"/>
</dbReference>
<dbReference type="EMBL" id="LAZR01004680">
    <property type="protein sequence ID" value="KKN06522.1"/>
    <property type="molecule type" value="Genomic_DNA"/>
</dbReference>